<dbReference type="Proteomes" id="UP000290218">
    <property type="component" value="Unassembled WGS sequence"/>
</dbReference>
<dbReference type="InterPro" id="IPR051532">
    <property type="entry name" value="Ester_Hydrolysis_Enzymes"/>
</dbReference>
<name>A0A4V1M6B7_9BACT</name>
<dbReference type="OrthoDB" id="180789at2"/>
<keyword evidence="5" id="KW-1185">Reference proteome</keyword>
<feature type="domain" description="3-keto-alpha-glucoside-1,2-lyase/3-keto-2-hydroxy-glucal hydratase" evidence="2">
    <location>
        <begin position="289"/>
        <end position="472"/>
    </location>
</feature>
<feature type="signal peptide" evidence="1">
    <location>
        <begin position="1"/>
        <end position="18"/>
    </location>
</feature>
<dbReference type="InterPro" id="IPR013830">
    <property type="entry name" value="SGNH_hydro"/>
</dbReference>
<dbReference type="PROSITE" id="PS51257">
    <property type="entry name" value="PROKAR_LIPOPROTEIN"/>
    <property type="match status" value="1"/>
</dbReference>
<keyword evidence="1" id="KW-0732">Signal</keyword>
<feature type="domain" description="SGNH hydrolase-type esterase" evidence="3">
    <location>
        <begin position="102"/>
        <end position="261"/>
    </location>
</feature>
<dbReference type="Pfam" id="PF13472">
    <property type="entry name" value="Lipase_GDSL_2"/>
    <property type="match status" value="1"/>
</dbReference>
<dbReference type="SUPFAM" id="SSF52266">
    <property type="entry name" value="SGNH hydrolase"/>
    <property type="match status" value="1"/>
</dbReference>
<organism evidence="4 5">
    <name type="scientific">Oleiharenicola lentus</name>
    <dbReference type="NCBI Taxonomy" id="2508720"/>
    <lineage>
        <taxon>Bacteria</taxon>
        <taxon>Pseudomonadati</taxon>
        <taxon>Verrucomicrobiota</taxon>
        <taxon>Opitutia</taxon>
        <taxon>Opitutales</taxon>
        <taxon>Opitutaceae</taxon>
        <taxon>Oleiharenicola</taxon>
    </lineage>
</organism>
<dbReference type="RefSeq" id="WP_129046203.1">
    <property type="nucleotide sequence ID" value="NZ_SDHX01000001.1"/>
</dbReference>
<dbReference type="PANTHER" id="PTHR30383:SF32">
    <property type="entry name" value="SGNH-HYDROLASE"/>
    <property type="match status" value="1"/>
</dbReference>
<evidence type="ECO:0000259" key="3">
    <source>
        <dbReference type="Pfam" id="PF13472"/>
    </source>
</evidence>
<proteinExistence type="predicted"/>
<feature type="chain" id="PRO_5020248663" evidence="1">
    <location>
        <begin position="19"/>
        <end position="476"/>
    </location>
</feature>
<dbReference type="GO" id="GO:0004622">
    <property type="term" value="F:phosphatidylcholine lysophospholipase activity"/>
    <property type="evidence" value="ECO:0007669"/>
    <property type="project" value="TreeGrafter"/>
</dbReference>
<evidence type="ECO:0000259" key="2">
    <source>
        <dbReference type="Pfam" id="PF06439"/>
    </source>
</evidence>
<dbReference type="Pfam" id="PF06439">
    <property type="entry name" value="3keto-disac_hyd"/>
    <property type="match status" value="1"/>
</dbReference>
<accession>A0A4V1M6B7</accession>
<evidence type="ECO:0000256" key="1">
    <source>
        <dbReference type="SAM" id="SignalP"/>
    </source>
</evidence>
<dbReference type="PANTHER" id="PTHR30383">
    <property type="entry name" value="THIOESTERASE 1/PROTEASE 1/LYSOPHOSPHOLIPASE L1"/>
    <property type="match status" value="1"/>
</dbReference>
<dbReference type="Gene3D" id="3.40.50.1110">
    <property type="entry name" value="SGNH hydrolase"/>
    <property type="match status" value="1"/>
</dbReference>
<dbReference type="InterPro" id="IPR036514">
    <property type="entry name" value="SGNH_hydro_sf"/>
</dbReference>
<dbReference type="AlphaFoldDB" id="A0A4V1M6B7"/>
<reference evidence="4 5" key="1">
    <citation type="submission" date="2019-01" db="EMBL/GenBank/DDBJ databases">
        <title>Lacunisphaera sp. strain TWA-58.</title>
        <authorList>
            <person name="Chen W.-M."/>
        </authorList>
    </citation>
    <scope>NUCLEOTIDE SEQUENCE [LARGE SCALE GENOMIC DNA]</scope>
    <source>
        <strain evidence="4 5">TWA-58</strain>
    </source>
</reference>
<protein>
    <submittedName>
        <fullName evidence="4">DUF1080 domain-containing protein</fullName>
    </submittedName>
</protein>
<sequence>MRTPALSALSLSQGIAFAALLLAGCTSAPVEKNAAAPAAATPATSAPSAPAPSAARFEVPATDEGLPGIGPVRRYDWFKNLWRERRTRWAGRVEQDQRTIVFLGDSITQGWHDNFDNAFPELRAVNRGISGDTTRGVLVRLQEDVIALNPACVVLLIGTNDLDEKGGNPWVVASNIRQIVDRLREHNAAMPVVICQVMPSSHQKNRPAHLIRRINQLINELTADQPQVIVLDTWKLFAGPDNDAPVELFPDLLHPNNDGYAKWAAALRPVFATLGYLDRDNDNFTIENDFVSLFNGHDLTGWGYRPTTPEDIKSALGWQRSSADAAEWPVVKEAATLDGLKVSPDGRFAAKAGRLIVTTPPGGRRVQQLWTTADLPKNFVLRLQFRATPNTDSGIYLRGPQLQCRDYGLAGPFKLQHYRPLDWNDIEVAVKDGVARATCNGEVLVEAMKLPESGPLGLEGDRGQMEYRRIRVMALP</sequence>
<dbReference type="Gene3D" id="2.60.120.560">
    <property type="entry name" value="Exo-inulinase, domain 1"/>
    <property type="match status" value="2"/>
</dbReference>
<comment type="caution">
    <text evidence="4">The sequence shown here is derived from an EMBL/GenBank/DDBJ whole genome shotgun (WGS) entry which is preliminary data.</text>
</comment>
<evidence type="ECO:0000313" key="5">
    <source>
        <dbReference type="Proteomes" id="UP000290218"/>
    </source>
</evidence>
<dbReference type="InterPro" id="IPR010496">
    <property type="entry name" value="AL/BT2_dom"/>
</dbReference>
<evidence type="ECO:0000313" key="4">
    <source>
        <dbReference type="EMBL" id="RXK54839.1"/>
    </source>
</evidence>
<dbReference type="EMBL" id="SDHX01000001">
    <property type="protein sequence ID" value="RXK54839.1"/>
    <property type="molecule type" value="Genomic_DNA"/>
</dbReference>
<gene>
    <name evidence="4" type="ORF">ESB00_02775</name>
</gene>